<name>A0A1I2WXV7_9FIRM</name>
<comment type="similarity">
    <text evidence="2 7">Belongs to the sodium:solute symporter (SSF) (TC 2.A.21) family.</text>
</comment>
<dbReference type="GO" id="GO:0005886">
    <property type="term" value="C:plasma membrane"/>
    <property type="evidence" value="ECO:0007669"/>
    <property type="project" value="TreeGrafter"/>
</dbReference>
<evidence type="ECO:0000256" key="5">
    <source>
        <dbReference type="ARBA" id="ARBA00022989"/>
    </source>
</evidence>
<dbReference type="GO" id="GO:0022857">
    <property type="term" value="F:transmembrane transporter activity"/>
    <property type="evidence" value="ECO:0007669"/>
    <property type="project" value="InterPro"/>
</dbReference>
<feature type="transmembrane region" description="Helical" evidence="8">
    <location>
        <begin position="472"/>
        <end position="500"/>
    </location>
</feature>
<evidence type="ECO:0000256" key="6">
    <source>
        <dbReference type="ARBA" id="ARBA00023136"/>
    </source>
</evidence>
<feature type="transmembrane region" description="Helical" evidence="8">
    <location>
        <begin position="186"/>
        <end position="204"/>
    </location>
</feature>
<evidence type="ECO:0000256" key="3">
    <source>
        <dbReference type="ARBA" id="ARBA00022448"/>
    </source>
</evidence>
<evidence type="ECO:0000256" key="8">
    <source>
        <dbReference type="SAM" id="Phobius"/>
    </source>
</evidence>
<organism evidence="9 10">
    <name type="scientific">Desulfotruncus arcticus DSM 17038</name>
    <dbReference type="NCBI Taxonomy" id="1121424"/>
    <lineage>
        <taxon>Bacteria</taxon>
        <taxon>Bacillati</taxon>
        <taxon>Bacillota</taxon>
        <taxon>Clostridia</taxon>
        <taxon>Eubacteriales</taxon>
        <taxon>Desulfallaceae</taxon>
        <taxon>Desulfotruncus</taxon>
    </lineage>
</organism>
<keyword evidence="5 8" id="KW-1133">Transmembrane helix</keyword>
<feature type="transmembrane region" description="Helical" evidence="8">
    <location>
        <begin position="124"/>
        <end position="146"/>
    </location>
</feature>
<dbReference type="OrthoDB" id="9810181at2"/>
<dbReference type="EMBL" id="FOOX01000015">
    <property type="protein sequence ID" value="SFH06123.1"/>
    <property type="molecule type" value="Genomic_DNA"/>
</dbReference>
<feature type="transmembrane region" description="Helical" evidence="8">
    <location>
        <begin position="283"/>
        <end position="306"/>
    </location>
</feature>
<dbReference type="Gene3D" id="1.20.1730.10">
    <property type="entry name" value="Sodium/glucose cotransporter"/>
    <property type="match status" value="1"/>
</dbReference>
<feature type="transmembrane region" description="Helical" evidence="8">
    <location>
        <begin position="432"/>
        <end position="452"/>
    </location>
</feature>
<evidence type="ECO:0000256" key="1">
    <source>
        <dbReference type="ARBA" id="ARBA00004141"/>
    </source>
</evidence>
<dbReference type="Pfam" id="PF00474">
    <property type="entry name" value="SSF"/>
    <property type="match status" value="1"/>
</dbReference>
<dbReference type="PANTHER" id="PTHR48086">
    <property type="entry name" value="SODIUM/PROLINE SYMPORTER-RELATED"/>
    <property type="match status" value="1"/>
</dbReference>
<evidence type="ECO:0000313" key="9">
    <source>
        <dbReference type="EMBL" id="SFH06123.1"/>
    </source>
</evidence>
<dbReference type="CDD" id="cd11474">
    <property type="entry name" value="SLC5sbd_CHT"/>
    <property type="match status" value="1"/>
</dbReference>
<dbReference type="Proteomes" id="UP000199337">
    <property type="component" value="Unassembled WGS sequence"/>
</dbReference>
<dbReference type="RefSeq" id="WP_092473051.1">
    <property type="nucleotide sequence ID" value="NZ_FOOX01000015.1"/>
</dbReference>
<dbReference type="PROSITE" id="PS50283">
    <property type="entry name" value="NA_SOLUT_SYMP_3"/>
    <property type="match status" value="1"/>
</dbReference>
<dbReference type="PANTHER" id="PTHR48086:SF7">
    <property type="entry name" value="SODIUM-SOLUTE SYMPORTER-RELATED"/>
    <property type="match status" value="1"/>
</dbReference>
<feature type="transmembrane region" description="Helical" evidence="8">
    <location>
        <begin position="51"/>
        <end position="74"/>
    </location>
</feature>
<feature type="transmembrane region" description="Helical" evidence="8">
    <location>
        <begin position="86"/>
        <end position="103"/>
    </location>
</feature>
<evidence type="ECO:0000256" key="2">
    <source>
        <dbReference type="ARBA" id="ARBA00006434"/>
    </source>
</evidence>
<feature type="transmembrane region" description="Helical" evidence="8">
    <location>
        <begin position="152"/>
        <end position="174"/>
    </location>
</feature>
<accession>A0A1I2WXV7</accession>
<evidence type="ECO:0000256" key="4">
    <source>
        <dbReference type="ARBA" id="ARBA00022692"/>
    </source>
</evidence>
<evidence type="ECO:0000256" key="7">
    <source>
        <dbReference type="RuleBase" id="RU362091"/>
    </source>
</evidence>
<keyword evidence="10" id="KW-1185">Reference proteome</keyword>
<keyword evidence="4 8" id="KW-0812">Transmembrane</keyword>
<feature type="transmembrane region" description="Helical" evidence="8">
    <location>
        <begin position="378"/>
        <end position="397"/>
    </location>
</feature>
<comment type="subcellular location">
    <subcellularLocation>
        <location evidence="1">Membrane</location>
        <topology evidence="1">Multi-pass membrane protein</topology>
    </subcellularLocation>
</comment>
<dbReference type="InterPro" id="IPR050277">
    <property type="entry name" value="Sodium:Solute_Symporter"/>
</dbReference>
<dbReference type="InterPro" id="IPR038377">
    <property type="entry name" value="Na/Glc_symporter_sf"/>
</dbReference>
<dbReference type="AlphaFoldDB" id="A0A1I2WXV7"/>
<proteinExistence type="inferred from homology"/>
<dbReference type="InterPro" id="IPR001734">
    <property type="entry name" value="Na/solute_symporter"/>
</dbReference>
<reference evidence="10" key="1">
    <citation type="submission" date="2016-10" db="EMBL/GenBank/DDBJ databases">
        <authorList>
            <person name="Varghese N."/>
            <person name="Submissions S."/>
        </authorList>
    </citation>
    <scope>NUCLEOTIDE SEQUENCE [LARGE SCALE GENOMIC DNA]</scope>
    <source>
        <strain evidence="10">DSM 17038</strain>
    </source>
</reference>
<gene>
    <name evidence="9" type="ORF">SAMN05660649_03679</name>
</gene>
<keyword evidence="6 8" id="KW-0472">Membrane</keyword>
<evidence type="ECO:0000313" key="10">
    <source>
        <dbReference type="Proteomes" id="UP000199337"/>
    </source>
</evidence>
<feature type="transmembrane region" description="Helical" evidence="8">
    <location>
        <begin position="403"/>
        <end position="425"/>
    </location>
</feature>
<sequence length="526" mass="56786">MDLGNYQHTNIVAIVFGIYMLMMLLVGWYSSKKVDSTTDYIVAGRRLSLPFVVGTLFATWFCAGTMMGGAANAYLFGNQGVIFDPWGAALCLVLTGLFFARMMRRGGYMTLVDFFEIRYGKEMGLLSTIVVIIAESGWVGAQLVAFGSILQIFMGVPLWAGIIISCVVLVFYTYMGGMWSVTLTDVIQMIILTAGLLLLLPAVISHVGGWDHFVANASNWAELPAFAMGPAGDVGFLGYTGLPGWFYYLGAWLAIGVGSIPAQDLMARVLSSKDEKTAVRASYIAAILYVTIGLIPVIAGIAMFEVNPDLGVPDTEMILPWMAMKFLSPFVCAIFVAGLVAALMSSADSALLAASAVVGYNGLRYFKPDASDSDTLRLTRIMVPIVAIASLLLALYAETIYRLMVIAWSVILVGLAAPYVGGYFWKKTNKPGALAALFGGFISWIAFIFYYLPATSEANVGIIEEGVVYTEWAIWDAVYIGSVPAFLVSIALLVVVSLLTQKSSPPSPLKDMDGNLMPVKNWFGGI</sequence>
<feature type="transmembrane region" description="Helical" evidence="8">
    <location>
        <begin position="12"/>
        <end position="30"/>
    </location>
</feature>
<dbReference type="STRING" id="341036.SAMN05660649_03679"/>
<keyword evidence="3" id="KW-0813">Transport</keyword>
<feature type="transmembrane region" description="Helical" evidence="8">
    <location>
        <begin position="326"/>
        <end position="358"/>
    </location>
</feature>
<protein>
    <submittedName>
        <fullName evidence="9">Transporter, SSS family</fullName>
    </submittedName>
</protein>
<feature type="transmembrane region" description="Helical" evidence="8">
    <location>
        <begin position="245"/>
        <end position="262"/>
    </location>
</feature>